<dbReference type="Proteomes" id="UP001062846">
    <property type="component" value="Chromosome 10"/>
</dbReference>
<name>A0ACC0M5W6_RHOML</name>
<accession>A0ACC0M5W6</accession>
<comment type="caution">
    <text evidence="1">The sequence shown here is derived from an EMBL/GenBank/DDBJ whole genome shotgun (WGS) entry which is preliminary data.</text>
</comment>
<sequence length="237" mass="27214">MEDWCKFLPLRVLAKQEDENSNWGFRFWMEIGMKIFAEIFEIMSHPLLFQLQDPFEWHQFLRAQLRIDGAYLRTKALLNGGGLIGHKSKPGERLRRKIGRVSPVDAELWAIRDGLSLAAPTTNITDLEVETDAKAAIALIIGNALAAHRHTSHTNHDCRLLMQKLGIQTINHIYREGNRCADPMAKLARDDQGETLVIFSNCPTVIEGKLLDVILGVPYPRVELTRIYLMYFWFTRK</sequence>
<keyword evidence="2" id="KW-1185">Reference proteome</keyword>
<dbReference type="EMBL" id="CM046397">
    <property type="protein sequence ID" value="KAI8536433.1"/>
    <property type="molecule type" value="Genomic_DNA"/>
</dbReference>
<organism evidence="1 2">
    <name type="scientific">Rhododendron molle</name>
    <name type="common">Chinese azalea</name>
    <name type="synonym">Azalea mollis</name>
    <dbReference type="NCBI Taxonomy" id="49168"/>
    <lineage>
        <taxon>Eukaryota</taxon>
        <taxon>Viridiplantae</taxon>
        <taxon>Streptophyta</taxon>
        <taxon>Embryophyta</taxon>
        <taxon>Tracheophyta</taxon>
        <taxon>Spermatophyta</taxon>
        <taxon>Magnoliopsida</taxon>
        <taxon>eudicotyledons</taxon>
        <taxon>Gunneridae</taxon>
        <taxon>Pentapetalae</taxon>
        <taxon>asterids</taxon>
        <taxon>Ericales</taxon>
        <taxon>Ericaceae</taxon>
        <taxon>Ericoideae</taxon>
        <taxon>Rhodoreae</taxon>
        <taxon>Rhododendron</taxon>
    </lineage>
</organism>
<proteinExistence type="predicted"/>
<evidence type="ECO:0000313" key="1">
    <source>
        <dbReference type="EMBL" id="KAI8536433.1"/>
    </source>
</evidence>
<reference evidence="1" key="1">
    <citation type="submission" date="2022-02" db="EMBL/GenBank/DDBJ databases">
        <title>Plant Genome Project.</title>
        <authorList>
            <person name="Zhang R.-G."/>
        </authorList>
    </citation>
    <scope>NUCLEOTIDE SEQUENCE</scope>
    <source>
        <strain evidence="1">AT1</strain>
    </source>
</reference>
<evidence type="ECO:0000313" key="2">
    <source>
        <dbReference type="Proteomes" id="UP001062846"/>
    </source>
</evidence>
<protein>
    <submittedName>
        <fullName evidence="1">Uncharacterized protein</fullName>
    </submittedName>
</protein>
<gene>
    <name evidence="1" type="ORF">RHMOL_Rhmol10G0256800</name>
</gene>